<organism evidence="2 3">
    <name type="scientific">Daphnia pulex</name>
    <name type="common">Water flea</name>
    <dbReference type="NCBI Taxonomy" id="6669"/>
    <lineage>
        <taxon>Eukaryota</taxon>
        <taxon>Metazoa</taxon>
        <taxon>Ecdysozoa</taxon>
        <taxon>Arthropoda</taxon>
        <taxon>Crustacea</taxon>
        <taxon>Branchiopoda</taxon>
        <taxon>Diplostraca</taxon>
        <taxon>Cladocera</taxon>
        <taxon>Anomopoda</taxon>
        <taxon>Daphniidae</taxon>
        <taxon>Daphnia</taxon>
    </lineage>
</organism>
<dbReference type="STRING" id="6669.E9I132"/>
<dbReference type="AlphaFoldDB" id="E9I132"/>
<reference evidence="2 3" key="1">
    <citation type="journal article" date="2011" name="Science">
        <title>The ecoresponsive genome of Daphnia pulex.</title>
        <authorList>
            <person name="Colbourne J.K."/>
            <person name="Pfrender M.E."/>
            <person name="Gilbert D."/>
            <person name="Thomas W.K."/>
            <person name="Tucker A."/>
            <person name="Oakley T.H."/>
            <person name="Tokishita S."/>
            <person name="Aerts A."/>
            <person name="Arnold G.J."/>
            <person name="Basu M.K."/>
            <person name="Bauer D.J."/>
            <person name="Caceres C.E."/>
            <person name="Carmel L."/>
            <person name="Casola C."/>
            <person name="Choi J.H."/>
            <person name="Detter J.C."/>
            <person name="Dong Q."/>
            <person name="Dusheyko S."/>
            <person name="Eads B.D."/>
            <person name="Frohlich T."/>
            <person name="Geiler-Samerotte K.A."/>
            <person name="Gerlach D."/>
            <person name="Hatcher P."/>
            <person name="Jogdeo S."/>
            <person name="Krijgsveld J."/>
            <person name="Kriventseva E.V."/>
            <person name="Kultz D."/>
            <person name="Laforsch C."/>
            <person name="Lindquist E."/>
            <person name="Lopez J."/>
            <person name="Manak J.R."/>
            <person name="Muller J."/>
            <person name="Pangilinan J."/>
            <person name="Patwardhan R.P."/>
            <person name="Pitluck S."/>
            <person name="Pritham E.J."/>
            <person name="Rechtsteiner A."/>
            <person name="Rho M."/>
            <person name="Rogozin I.B."/>
            <person name="Sakarya O."/>
            <person name="Salamov A."/>
            <person name="Schaack S."/>
            <person name="Shapiro H."/>
            <person name="Shiga Y."/>
            <person name="Skalitzky C."/>
            <person name="Smith Z."/>
            <person name="Souvorov A."/>
            <person name="Sung W."/>
            <person name="Tang Z."/>
            <person name="Tsuchiya D."/>
            <person name="Tu H."/>
            <person name="Vos H."/>
            <person name="Wang M."/>
            <person name="Wolf Y.I."/>
            <person name="Yamagata H."/>
            <person name="Yamada T."/>
            <person name="Ye Y."/>
            <person name="Shaw J.R."/>
            <person name="Andrews J."/>
            <person name="Crease T.J."/>
            <person name="Tang H."/>
            <person name="Lucas S.M."/>
            <person name="Robertson H.M."/>
            <person name="Bork P."/>
            <person name="Koonin E.V."/>
            <person name="Zdobnov E.M."/>
            <person name="Grigoriev I.V."/>
            <person name="Lynch M."/>
            <person name="Boore J.L."/>
        </authorList>
    </citation>
    <scope>NUCLEOTIDE SEQUENCE [LARGE SCALE GENOMIC DNA]</scope>
</reference>
<feature type="compositionally biased region" description="Polar residues" evidence="1">
    <location>
        <begin position="655"/>
        <end position="672"/>
    </location>
</feature>
<evidence type="ECO:0000313" key="3">
    <source>
        <dbReference type="Proteomes" id="UP000000305"/>
    </source>
</evidence>
<dbReference type="PhylomeDB" id="E9I132"/>
<feature type="compositionally biased region" description="Low complexity" evidence="1">
    <location>
        <begin position="274"/>
        <end position="295"/>
    </location>
</feature>
<evidence type="ECO:0000256" key="1">
    <source>
        <dbReference type="SAM" id="MobiDB-lite"/>
    </source>
</evidence>
<dbReference type="InParanoid" id="E9I132"/>
<keyword evidence="3" id="KW-1185">Reference proteome</keyword>
<proteinExistence type="predicted"/>
<feature type="non-terminal residue" evidence="2">
    <location>
        <position position="1"/>
    </location>
</feature>
<dbReference type="PANTHER" id="PTHR46903">
    <property type="entry name" value="C2H2-TYPE DOMAIN-CONTAINING PROTEIN"/>
    <property type="match status" value="1"/>
</dbReference>
<dbReference type="KEGG" id="dpx:DAPPUDRAFT_270660"/>
<sequence length="814" mass="85994">RLSGAIMRQQLNDLTVDDQAVPTRASSVVSGLSRVSRISSHPSIPNNSTFLAQTPAAFTQTSTMTTTAPITRIMATPQPQPSTVVISTVAQTLPMTTPLVGSAARIPTPTRLFGQPAATMPSTPKNASVTTSITNPTFSTPSSTSVTAQPVMTSQPTSTVYNIVTPPTSVSQVPVSIIPPTTTPVTAPISTSAVPQAPATTVPPFVQPTSTSVAAPVSSSAAYPFTPATTATIYAPTTSNMTHVPVSVPLPSRSSASVPFPPGSSASVPFPPGSSASTSSWFSSWRNTGQPNFFGPTPPTQPPSVPPAQPPSVPPTQPPSFTPASSTSHAWPPNPPPTTSIQMSTVPTSSIPTSTTQVTSAPPYSTSHVPVSLGPSYGPGLSAYNPIASSSPFGMGSIYGPAITAAFPTSSSFMPLTSFGHVPTSFPSISAPPFVPTNLTFTSGFPGPSAPPPMTDNPHGVYTPDAWIHNLGTAHAVPGRSSIKPPRMKAPSFDGDPRNWPMFIQMFKVFVHDAVSSDAERIAHLHDALTPSIRKDIGGALDHRHCFDISDVHVRENFKLEKHPFDLDSLVKEWPHLSRVPVCSTKRKDVAILIGQNHPAAIEIFEIRKHPSNQRAPRAYLTAFGWCIAGPSGQLNENPQNSNHSESKRMECDPVQQQSVKVDPSSTKTNITVPKKGGASRGVSADDVQAGSTLNPQQIPPNLHRDVDDSRAGCQVYKTANLTELVPFSDHRVLQDVGGRIKKPPLPIGSRQSTSFPRYEQVPEPFLDSIRDQEGALSTAKRRAGDVAVLKPAKSVSPKLDLATPRGGLVNLRN</sequence>
<dbReference type="PANTHER" id="PTHR46903:SF1">
    <property type="entry name" value="CCHC-TYPE DOMAIN-CONTAINING PROTEIN"/>
    <property type="match status" value="1"/>
</dbReference>
<dbReference type="OrthoDB" id="6379100at2759"/>
<feature type="region of interest" description="Disordered" evidence="1">
    <location>
        <begin position="635"/>
        <end position="704"/>
    </location>
</feature>
<gene>
    <name evidence="2" type="ORF">DAPPUDRAFT_270660</name>
</gene>
<feature type="compositionally biased region" description="Pro residues" evidence="1">
    <location>
        <begin position="296"/>
        <end position="321"/>
    </location>
</feature>
<feature type="region of interest" description="Disordered" evidence="1">
    <location>
        <begin position="252"/>
        <end position="367"/>
    </location>
</feature>
<protein>
    <submittedName>
        <fullName evidence="2">Uncharacterized protein</fullName>
    </submittedName>
</protein>
<name>E9I132_DAPPU</name>
<dbReference type="EMBL" id="GL733697">
    <property type="protein sequence ID" value="EFX62298.1"/>
    <property type="molecule type" value="Genomic_DNA"/>
</dbReference>
<dbReference type="Proteomes" id="UP000000305">
    <property type="component" value="Unassembled WGS sequence"/>
</dbReference>
<evidence type="ECO:0000313" key="2">
    <source>
        <dbReference type="EMBL" id="EFX62298.1"/>
    </source>
</evidence>
<feature type="compositionally biased region" description="Low complexity" evidence="1">
    <location>
        <begin position="344"/>
        <end position="360"/>
    </location>
</feature>
<dbReference type="HOGENOM" id="CLU_347039_0_0_1"/>
<accession>E9I132</accession>
<feature type="compositionally biased region" description="Polar residues" evidence="1">
    <location>
        <begin position="635"/>
        <end position="644"/>
    </location>
</feature>